<dbReference type="GO" id="GO:0030246">
    <property type="term" value="F:carbohydrate binding"/>
    <property type="evidence" value="ECO:0007669"/>
    <property type="project" value="InterPro"/>
</dbReference>
<feature type="chain" id="PRO_5040837671" description="rhamnogalacturonan endolyase" evidence="10">
    <location>
        <begin position="16"/>
        <end position="565"/>
    </location>
</feature>
<dbReference type="InterPro" id="IPR011013">
    <property type="entry name" value="Gal_mutarotase_sf_dom"/>
</dbReference>
<dbReference type="InterPro" id="IPR013784">
    <property type="entry name" value="Carb-bd-like_fold"/>
</dbReference>
<dbReference type="OrthoDB" id="1179585at2759"/>
<keyword evidence="5" id="KW-0964">Secreted</keyword>
<dbReference type="Pfam" id="PF14683">
    <property type="entry name" value="CBM-like"/>
    <property type="match status" value="1"/>
</dbReference>
<dbReference type="GO" id="GO:0000272">
    <property type="term" value="P:polysaccharide catabolic process"/>
    <property type="evidence" value="ECO:0007669"/>
    <property type="project" value="UniProtKB-KW"/>
</dbReference>
<evidence type="ECO:0000256" key="2">
    <source>
        <dbReference type="ARBA" id="ARBA00004613"/>
    </source>
</evidence>
<name>A0A9W8YG09_9PLEO</name>
<dbReference type="SUPFAM" id="SSF49452">
    <property type="entry name" value="Starch-binding domain-like"/>
    <property type="match status" value="1"/>
</dbReference>
<evidence type="ECO:0000256" key="8">
    <source>
        <dbReference type="ARBA" id="ARBA00023277"/>
    </source>
</evidence>
<evidence type="ECO:0000256" key="6">
    <source>
        <dbReference type="ARBA" id="ARBA00022729"/>
    </source>
</evidence>
<dbReference type="InterPro" id="IPR029411">
    <property type="entry name" value="RG-lyase_III"/>
</dbReference>
<evidence type="ECO:0000256" key="7">
    <source>
        <dbReference type="ARBA" id="ARBA00023239"/>
    </source>
</evidence>
<dbReference type="EC" id="4.2.2.23" evidence="4"/>
<dbReference type="InterPro" id="IPR029413">
    <property type="entry name" value="RG-lyase_II"/>
</dbReference>
<evidence type="ECO:0000256" key="10">
    <source>
        <dbReference type="SAM" id="SignalP"/>
    </source>
</evidence>
<sequence length="565" mass="63214">MGVFKALAFAALAVAVPVEERAKKPQSFLKDLGNSTWVIGNEIWNVTQNRQYANKLFYKGGDRVGNAVGHYVSYNGAASDLNWTSAAVADSGNDWINVKFTANEGDFHWVIYDDLPGAYQYFVNHALPTLGEFRTLWRLDNTSFSRGRTNVKDGVLPPLEEYRSAINVQDETWQKADGTYLTKYDWSGNVRDMDFHGVYGDEVGSWYLNPGKDYFNGDQLKQELMVHRESQTGDAVQLNMIHGTHYQAISRDAFADGKVWGPWLWYLNDGSKDDAAKRAQEEEEAWPYKWFDDKEYQSRGKMQGKLVLSDGRPAAGAAVFLGDNNNSTISTLDQGKGYYYTTYADEDGKFDIHDIRTGTYALYAWGNGDSIADVTTNFTQNDVVIKPGKNTNLKELTWKVTDTKNRIFQIGAFDRKTDGFALSGPTPFEHARISKCPANLTYTMGKSQTSDWCFGQALNGTWNINFPVKTAPSDSKLTVSLAGFSQGTSATILLNGVQVGNITSASLVNSQDTYRGATRNGEWRLLEFAVAKEGLKMGENRIDVGVEKATQWRGWLWDSIVLERL</sequence>
<dbReference type="InterPro" id="IPR008979">
    <property type="entry name" value="Galactose-bd-like_sf"/>
</dbReference>
<feature type="domain" description="Rhamnogalacturonan lyase" evidence="12">
    <location>
        <begin position="311"/>
        <end position="393"/>
    </location>
</feature>
<accession>A0A9W8YG09</accession>
<keyword evidence="7" id="KW-0456">Lyase</keyword>
<dbReference type="InterPro" id="IPR051850">
    <property type="entry name" value="Polysacch_Lyase_4"/>
</dbReference>
<comment type="similarity">
    <text evidence="3">Belongs to the polysaccharide lyase 4 family.</text>
</comment>
<dbReference type="PANTHER" id="PTHR32018">
    <property type="entry name" value="RHAMNOGALACTURONATE LYASE FAMILY PROTEIN"/>
    <property type="match status" value="1"/>
</dbReference>
<keyword evidence="14" id="KW-1185">Reference proteome</keyword>
<evidence type="ECO:0000256" key="1">
    <source>
        <dbReference type="ARBA" id="ARBA00001324"/>
    </source>
</evidence>
<proteinExistence type="inferred from homology"/>
<dbReference type="CDD" id="cd10316">
    <property type="entry name" value="RGL4_M"/>
    <property type="match status" value="1"/>
</dbReference>
<evidence type="ECO:0000259" key="11">
    <source>
        <dbReference type="Pfam" id="PF14683"/>
    </source>
</evidence>
<dbReference type="SUPFAM" id="SSF74650">
    <property type="entry name" value="Galactose mutarotase-like"/>
    <property type="match status" value="1"/>
</dbReference>
<evidence type="ECO:0000256" key="9">
    <source>
        <dbReference type="ARBA" id="ARBA00023326"/>
    </source>
</evidence>
<protein>
    <recommendedName>
        <fullName evidence="4">rhamnogalacturonan endolyase</fullName>
        <ecNumber evidence="4">4.2.2.23</ecNumber>
    </recommendedName>
</protein>
<dbReference type="GO" id="GO:0005576">
    <property type="term" value="C:extracellular region"/>
    <property type="evidence" value="ECO:0007669"/>
    <property type="project" value="UniProtKB-SubCell"/>
</dbReference>
<comment type="subcellular location">
    <subcellularLocation>
        <location evidence="2">Secreted</location>
    </subcellularLocation>
</comment>
<comment type="caution">
    <text evidence="13">The sequence shown here is derived from an EMBL/GenBank/DDBJ whole genome shotgun (WGS) entry which is preliminary data.</text>
</comment>
<keyword evidence="6 10" id="KW-0732">Signal</keyword>
<dbReference type="Pfam" id="PF14686">
    <property type="entry name" value="fn3_3"/>
    <property type="match status" value="1"/>
</dbReference>
<feature type="signal peptide" evidence="10">
    <location>
        <begin position="1"/>
        <end position="15"/>
    </location>
</feature>
<evidence type="ECO:0000256" key="4">
    <source>
        <dbReference type="ARBA" id="ARBA00012437"/>
    </source>
</evidence>
<keyword evidence="8" id="KW-0119">Carbohydrate metabolism</keyword>
<evidence type="ECO:0000259" key="12">
    <source>
        <dbReference type="Pfam" id="PF14686"/>
    </source>
</evidence>
<dbReference type="Gene3D" id="2.60.40.1120">
    <property type="entry name" value="Carboxypeptidase-like, regulatory domain"/>
    <property type="match status" value="1"/>
</dbReference>
<dbReference type="SUPFAM" id="SSF49785">
    <property type="entry name" value="Galactose-binding domain-like"/>
    <property type="match status" value="1"/>
</dbReference>
<dbReference type="InterPro" id="IPR014718">
    <property type="entry name" value="GH-type_carb-bd"/>
</dbReference>
<dbReference type="Proteomes" id="UP001140560">
    <property type="component" value="Unassembled WGS sequence"/>
</dbReference>
<dbReference type="Gene3D" id="2.60.120.260">
    <property type="entry name" value="Galactose-binding domain-like"/>
    <property type="match status" value="1"/>
</dbReference>
<dbReference type="GO" id="GO:0102210">
    <property type="term" value="F:rhamnogalacturonan endolyase activity"/>
    <property type="evidence" value="ECO:0007669"/>
    <property type="project" value="UniProtKB-EC"/>
</dbReference>
<evidence type="ECO:0000313" key="13">
    <source>
        <dbReference type="EMBL" id="KAJ4374835.1"/>
    </source>
</evidence>
<dbReference type="AlphaFoldDB" id="A0A9W8YG09"/>
<dbReference type="PANTHER" id="PTHR32018:SF1">
    <property type="entry name" value="RHAMNOGALACTURONAN ENDOLYASE"/>
    <property type="match status" value="1"/>
</dbReference>
<evidence type="ECO:0000313" key="14">
    <source>
        <dbReference type="Proteomes" id="UP001140560"/>
    </source>
</evidence>
<keyword evidence="9" id="KW-0624">Polysaccharide degradation</keyword>
<organism evidence="13 14">
    <name type="scientific">Neocucurbitaria cava</name>
    <dbReference type="NCBI Taxonomy" id="798079"/>
    <lineage>
        <taxon>Eukaryota</taxon>
        <taxon>Fungi</taxon>
        <taxon>Dikarya</taxon>
        <taxon>Ascomycota</taxon>
        <taxon>Pezizomycotina</taxon>
        <taxon>Dothideomycetes</taxon>
        <taxon>Pleosporomycetidae</taxon>
        <taxon>Pleosporales</taxon>
        <taxon>Pleosporineae</taxon>
        <taxon>Cucurbitariaceae</taxon>
        <taxon>Neocucurbitaria</taxon>
    </lineage>
</organism>
<dbReference type="CDD" id="cd10320">
    <property type="entry name" value="RGL4_N"/>
    <property type="match status" value="1"/>
</dbReference>
<comment type="catalytic activity">
    <reaction evidence="1">
        <text>Endotype eliminative cleavage of L-alpha-rhamnopyranosyl-(1-&gt;4)-alpha-D-galactopyranosyluronic acid bonds of rhamnogalacturonan I domains in ramified hairy regions of pectin leaving L-rhamnopyranose at the reducing end and 4-deoxy-4,5-unsaturated D-galactopyranosyluronic acid at the non-reducing end.</text>
        <dbReference type="EC" id="4.2.2.23"/>
    </reaction>
</comment>
<dbReference type="Gene3D" id="2.70.98.10">
    <property type="match status" value="1"/>
</dbReference>
<evidence type="ECO:0000256" key="5">
    <source>
        <dbReference type="ARBA" id="ARBA00022525"/>
    </source>
</evidence>
<reference evidence="13" key="1">
    <citation type="submission" date="2022-10" db="EMBL/GenBank/DDBJ databases">
        <title>Tapping the CABI collections for fungal endophytes: first genome assemblies for Collariella, Neodidymelliopsis, Ascochyta clinopodiicola, Didymella pomorum, Didymosphaeria variabile, Neocosmospora piperis and Neocucurbitaria cava.</title>
        <authorList>
            <person name="Hill R."/>
        </authorList>
    </citation>
    <scope>NUCLEOTIDE SEQUENCE</scope>
    <source>
        <strain evidence="13">IMI 356814</strain>
    </source>
</reference>
<feature type="domain" description="Rhamnogalacturonan lyase" evidence="11">
    <location>
        <begin position="406"/>
        <end position="562"/>
    </location>
</feature>
<dbReference type="EMBL" id="JAPEUY010000003">
    <property type="protein sequence ID" value="KAJ4374835.1"/>
    <property type="molecule type" value="Genomic_DNA"/>
</dbReference>
<gene>
    <name evidence="13" type="ORF">N0V83_001913</name>
</gene>
<evidence type="ECO:0000256" key="3">
    <source>
        <dbReference type="ARBA" id="ARBA00010418"/>
    </source>
</evidence>